<dbReference type="SUPFAM" id="SSF56112">
    <property type="entry name" value="Protein kinase-like (PK-like)"/>
    <property type="match status" value="1"/>
</dbReference>
<gene>
    <name evidence="3" type="ORF">B0T14DRAFT_499772</name>
</gene>
<evidence type="ECO:0000256" key="1">
    <source>
        <dbReference type="SAM" id="MobiDB-lite"/>
    </source>
</evidence>
<dbReference type="PANTHER" id="PTHR24359">
    <property type="entry name" value="SERINE/THREONINE-PROTEIN KINASE SBK1"/>
    <property type="match status" value="1"/>
</dbReference>
<name>A0AA39WFN9_9PEZI</name>
<dbReference type="EMBL" id="JAULSU010000006">
    <property type="protein sequence ID" value="KAK0614521.1"/>
    <property type="molecule type" value="Genomic_DNA"/>
</dbReference>
<feature type="compositionally biased region" description="Basic and acidic residues" evidence="1">
    <location>
        <begin position="890"/>
        <end position="899"/>
    </location>
</feature>
<dbReference type="CDD" id="cd00180">
    <property type="entry name" value="PKc"/>
    <property type="match status" value="1"/>
</dbReference>
<dbReference type="Pfam" id="PF00069">
    <property type="entry name" value="Pkinase"/>
    <property type="match status" value="1"/>
</dbReference>
<organism evidence="3 4">
    <name type="scientific">Immersiella caudata</name>
    <dbReference type="NCBI Taxonomy" id="314043"/>
    <lineage>
        <taxon>Eukaryota</taxon>
        <taxon>Fungi</taxon>
        <taxon>Dikarya</taxon>
        <taxon>Ascomycota</taxon>
        <taxon>Pezizomycotina</taxon>
        <taxon>Sordariomycetes</taxon>
        <taxon>Sordariomycetidae</taxon>
        <taxon>Sordariales</taxon>
        <taxon>Lasiosphaeriaceae</taxon>
        <taxon>Immersiella</taxon>
    </lineage>
</organism>
<feature type="compositionally biased region" description="Polar residues" evidence="1">
    <location>
        <begin position="902"/>
        <end position="917"/>
    </location>
</feature>
<keyword evidence="4" id="KW-1185">Reference proteome</keyword>
<feature type="region of interest" description="Disordered" evidence="1">
    <location>
        <begin position="1"/>
        <end position="57"/>
    </location>
</feature>
<dbReference type="GO" id="GO:0005524">
    <property type="term" value="F:ATP binding"/>
    <property type="evidence" value="ECO:0007669"/>
    <property type="project" value="InterPro"/>
</dbReference>
<dbReference type="InterPro" id="IPR011009">
    <property type="entry name" value="Kinase-like_dom_sf"/>
</dbReference>
<feature type="compositionally biased region" description="Acidic residues" evidence="1">
    <location>
        <begin position="24"/>
        <end position="38"/>
    </location>
</feature>
<comment type="caution">
    <text evidence="3">The sequence shown here is derived from an EMBL/GenBank/DDBJ whole genome shotgun (WGS) entry which is preliminary data.</text>
</comment>
<proteinExistence type="predicted"/>
<dbReference type="PANTHER" id="PTHR24359:SF37">
    <property type="entry name" value="PROTEIN KINASE DOMAIN-CONTAINING PROTEIN"/>
    <property type="match status" value="1"/>
</dbReference>
<sequence length="923" mass="103155">MAPAHLFKPTFPAVSENTVSEDASTSDDSDDSDSDDESYTTAVSFSGSGTPPDLLSGEDAAMKGLLQDSPRDNNTNNNTIVSWEVPASMMEGLHSLPSVADCLAVSMHLDYVVVQLPDGYGASNSLTVSFDQVESIPQGQTSVSVITPSCGEMHGNLEGWQAQMRLPFSDRVSGVYKAVFPRPLSRGDSGSLVINQHTRKVYGHIIAASAEGKVAFIVSSEEVLRDIDITRLVRLTKVEESDVAPRAVSLNHDSEPQDHSDLTVTRIKGYTRYDRGEMQYARLIRSGKLSPDVTLPENLLEKSPPLYDKLRQVMPLGASTQRNRFLPRGYLEEILTEDVVREEIAEGRCGNPSSQDLDRWARLVCAKVPPEDPSGATARSYRRVFAILVFIERVQDIGLIIDDETGICDADLPLCSVPVGPGGYRAVLRRREKKNEPLTCFSLWSSKQHDDFEETQWRVLAPFFAKEDGEVAQFYDLDKNDILPWIYDSGPLHQGGLSFISQVKIHPRHYSFPRPKTSSAMANPNPNGASGERFAVKHFKANLPGMGLHTRSRAFSGHSSEVWIDMKREFEQEIEVLNHFSNDESPHLISLLAAYSKGTDYCLLFPWADYDLKALWVNTSPGPPLDKTTLEWVVAQSLGIASGPRKIHNYRTKSNNLYLGDNRIYGRHGDIKPDNILVFLNQEDPQSRGTLVITDFGLTRFDADHTRTYFGRDIPMTPTYRPPEYDLGEGRVSRSSDIWSYGCVLLEFVTWYLGGSKLLYKFVHQRQTPDPQYLGINSDQFFEVFRSKPEGDKTVTIFARVKVEVLEFVSELRSHENCSETVHSLLDLIIEHMLVVKTKGIGSRAIIEEVYMELQNIHERLSDSSYKLVSAPWKRAEDDATNCNKQTTPRTEEDPKDDQAGAASNHSRGLMSPTSGETVPGRF</sequence>
<feature type="compositionally biased region" description="Polar residues" evidence="1">
    <location>
        <begin position="39"/>
        <end position="49"/>
    </location>
</feature>
<feature type="region of interest" description="Disordered" evidence="1">
    <location>
        <begin position="878"/>
        <end position="923"/>
    </location>
</feature>
<accession>A0AA39WFN9</accession>
<dbReference type="SMART" id="SM00220">
    <property type="entry name" value="S_TKc"/>
    <property type="match status" value="1"/>
</dbReference>
<evidence type="ECO:0000313" key="4">
    <source>
        <dbReference type="Proteomes" id="UP001175000"/>
    </source>
</evidence>
<dbReference type="Gene3D" id="1.10.510.10">
    <property type="entry name" value="Transferase(Phosphotransferase) domain 1"/>
    <property type="match status" value="1"/>
</dbReference>
<evidence type="ECO:0000259" key="2">
    <source>
        <dbReference type="PROSITE" id="PS50011"/>
    </source>
</evidence>
<dbReference type="PROSITE" id="PS50011">
    <property type="entry name" value="PROTEIN_KINASE_DOM"/>
    <property type="match status" value="1"/>
</dbReference>
<reference evidence="3" key="1">
    <citation type="submission" date="2023-06" db="EMBL/GenBank/DDBJ databases">
        <title>Genome-scale phylogeny and comparative genomics of the fungal order Sordariales.</title>
        <authorList>
            <consortium name="Lawrence Berkeley National Laboratory"/>
            <person name="Hensen N."/>
            <person name="Bonometti L."/>
            <person name="Westerberg I."/>
            <person name="Brannstrom I.O."/>
            <person name="Guillou S."/>
            <person name="Cros-Aarteil S."/>
            <person name="Calhoun S."/>
            <person name="Haridas S."/>
            <person name="Kuo A."/>
            <person name="Mondo S."/>
            <person name="Pangilinan J."/>
            <person name="Riley R."/>
            <person name="Labutti K."/>
            <person name="Andreopoulos B."/>
            <person name="Lipzen A."/>
            <person name="Chen C."/>
            <person name="Yanf M."/>
            <person name="Daum C."/>
            <person name="Ng V."/>
            <person name="Clum A."/>
            <person name="Steindorff A."/>
            <person name="Ohm R."/>
            <person name="Martin F."/>
            <person name="Silar P."/>
            <person name="Natvig D."/>
            <person name="Lalanne C."/>
            <person name="Gautier V."/>
            <person name="Ament-Velasquez S.L."/>
            <person name="Kruys A."/>
            <person name="Hutchinson M.I."/>
            <person name="Powell A.J."/>
            <person name="Barry K."/>
            <person name="Miller A.N."/>
            <person name="Grigoriev I.V."/>
            <person name="Debuchy R."/>
            <person name="Gladieux P."/>
            <person name="Thoren M.H."/>
            <person name="Johannesson H."/>
        </authorList>
    </citation>
    <scope>NUCLEOTIDE SEQUENCE</scope>
    <source>
        <strain evidence="3">CBS 606.72</strain>
    </source>
</reference>
<dbReference type="Proteomes" id="UP001175000">
    <property type="component" value="Unassembled WGS sequence"/>
</dbReference>
<dbReference type="InterPro" id="IPR000719">
    <property type="entry name" value="Prot_kinase_dom"/>
</dbReference>
<dbReference type="GO" id="GO:0004674">
    <property type="term" value="F:protein serine/threonine kinase activity"/>
    <property type="evidence" value="ECO:0007669"/>
    <property type="project" value="TreeGrafter"/>
</dbReference>
<evidence type="ECO:0000313" key="3">
    <source>
        <dbReference type="EMBL" id="KAK0614521.1"/>
    </source>
</evidence>
<protein>
    <recommendedName>
        <fullName evidence="2">Protein kinase domain-containing protein</fullName>
    </recommendedName>
</protein>
<feature type="domain" description="Protein kinase" evidence="2">
    <location>
        <begin position="486"/>
        <end position="835"/>
    </location>
</feature>
<dbReference type="AlphaFoldDB" id="A0AA39WFN9"/>